<dbReference type="SUPFAM" id="SSF52047">
    <property type="entry name" value="RNI-like"/>
    <property type="match status" value="1"/>
</dbReference>
<dbReference type="Proteomes" id="UP000292702">
    <property type="component" value="Unassembled WGS sequence"/>
</dbReference>
<feature type="region of interest" description="Disordered" evidence="1">
    <location>
        <begin position="1"/>
        <end position="24"/>
    </location>
</feature>
<feature type="compositionally biased region" description="Polar residues" evidence="1">
    <location>
        <begin position="1"/>
        <end position="12"/>
    </location>
</feature>
<reference evidence="2 3" key="1">
    <citation type="submission" date="2018-11" db="EMBL/GenBank/DDBJ databases">
        <title>Genome assembly of Steccherinum ochraceum LE-BIN_3174, the white-rot fungus of the Steccherinaceae family (The Residual Polyporoid clade, Polyporales, Basidiomycota).</title>
        <authorList>
            <person name="Fedorova T.V."/>
            <person name="Glazunova O.A."/>
            <person name="Landesman E.O."/>
            <person name="Moiseenko K.V."/>
            <person name="Psurtseva N.V."/>
            <person name="Savinova O.S."/>
            <person name="Shakhova N.V."/>
            <person name="Tyazhelova T.V."/>
            <person name="Vasina D.V."/>
        </authorList>
    </citation>
    <scope>NUCLEOTIDE SEQUENCE [LARGE SCALE GENOMIC DNA]</scope>
    <source>
        <strain evidence="2 3">LE-BIN_3174</strain>
    </source>
</reference>
<dbReference type="EMBL" id="RWJN01000167">
    <property type="protein sequence ID" value="TCD65701.1"/>
    <property type="molecule type" value="Genomic_DNA"/>
</dbReference>
<dbReference type="Gene3D" id="3.80.10.10">
    <property type="entry name" value="Ribonuclease Inhibitor"/>
    <property type="match status" value="1"/>
</dbReference>
<sequence>MAAQCNLDSSQPKHLHGASSDPVLDPTYSDDSIISNPALDKLNAGNIVAQLPEELVVEILLLLVQSCFVEGYRARRLYRWRKYTLLCRRWREIALDCPTLWRTIHVRSRTLFPAPVDPATIFPPTSSVMQLMRRSKIVPLHIMIHNTSMPQCLIPEAHRIYSLRLGVSGDMSITEFLRNCQDSWHPHNLDSIQVFNLDGPDNIEETILCHLRCSLPSLRNLHTSGYPCSGILPLLRPTLQSLRMTICRVDMNREFLHALGEMSSLDDLYLETIAPDEDDGSDDFPENAPQVNLRSLRTFQLAMHPQILDSFIRCLSIPSVTSMVLLLTPDIPRRSALGDDSDERDIVARNAVRSLFRMLQTAVIMKSCVLKTLRLQTDTVMMCRPGIPSIELSTEQDVPPFLCFGSTRGFTGGFLDAFCKGVPRATIRNVKELLLDEDQHDCHATLPSSLHGIEVLRYSTRSQFVWDLPRALWDDFDYLRELIIIDDNELKVLELIQLISMRRDFGNDRLKKFVLKTMVDPTDDDFRGCEMEVILLWDGDCDSKRSPVLRIQ</sequence>
<keyword evidence="3" id="KW-1185">Reference proteome</keyword>
<evidence type="ECO:0000313" key="2">
    <source>
        <dbReference type="EMBL" id="TCD65701.1"/>
    </source>
</evidence>
<proteinExistence type="predicted"/>
<comment type="caution">
    <text evidence="2">The sequence shown here is derived from an EMBL/GenBank/DDBJ whole genome shotgun (WGS) entry which is preliminary data.</text>
</comment>
<dbReference type="InterPro" id="IPR032675">
    <property type="entry name" value="LRR_dom_sf"/>
</dbReference>
<evidence type="ECO:0000256" key="1">
    <source>
        <dbReference type="SAM" id="MobiDB-lite"/>
    </source>
</evidence>
<accession>A0A4R0RCG9</accession>
<name>A0A4R0RCG9_9APHY</name>
<protein>
    <submittedName>
        <fullName evidence="2">Uncharacterized protein</fullName>
    </submittedName>
</protein>
<evidence type="ECO:0000313" key="3">
    <source>
        <dbReference type="Proteomes" id="UP000292702"/>
    </source>
</evidence>
<dbReference type="OrthoDB" id="3139566at2759"/>
<organism evidence="2 3">
    <name type="scientific">Steccherinum ochraceum</name>
    <dbReference type="NCBI Taxonomy" id="92696"/>
    <lineage>
        <taxon>Eukaryota</taxon>
        <taxon>Fungi</taxon>
        <taxon>Dikarya</taxon>
        <taxon>Basidiomycota</taxon>
        <taxon>Agaricomycotina</taxon>
        <taxon>Agaricomycetes</taxon>
        <taxon>Polyporales</taxon>
        <taxon>Steccherinaceae</taxon>
        <taxon>Steccherinum</taxon>
    </lineage>
</organism>
<dbReference type="AlphaFoldDB" id="A0A4R0RCG9"/>
<gene>
    <name evidence="2" type="ORF">EIP91_002277</name>
</gene>